<evidence type="ECO:0000256" key="7">
    <source>
        <dbReference type="ARBA" id="ARBA00022842"/>
    </source>
</evidence>
<keyword evidence="6 8" id="KW-0067">ATP-binding</keyword>
<accession>A0A411HNX4</accession>
<dbReference type="HAMAP" id="MF_00336">
    <property type="entry name" value="BioD"/>
    <property type="match status" value="1"/>
</dbReference>
<dbReference type="SUPFAM" id="SSF52540">
    <property type="entry name" value="P-loop containing nucleoside triphosphate hydrolases"/>
    <property type="match status" value="1"/>
</dbReference>
<dbReference type="CDD" id="cd03109">
    <property type="entry name" value="DTBS"/>
    <property type="match status" value="1"/>
</dbReference>
<keyword evidence="3 8" id="KW-0479">Metal-binding</keyword>
<dbReference type="Pfam" id="PF13500">
    <property type="entry name" value="AAA_26"/>
    <property type="match status" value="1"/>
</dbReference>
<comment type="subunit">
    <text evidence="8">Homodimer.</text>
</comment>
<keyword evidence="10" id="KW-1185">Reference proteome</keyword>
<proteinExistence type="inferred from homology"/>
<dbReference type="InterPro" id="IPR027417">
    <property type="entry name" value="P-loop_NTPase"/>
</dbReference>
<evidence type="ECO:0000256" key="2">
    <source>
        <dbReference type="ARBA" id="ARBA00022598"/>
    </source>
</evidence>
<feature type="binding site" evidence="8">
    <location>
        <position position="116"/>
    </location>
    <ligand>
        <name>Mg(2+)</name>
        <dbReference type="ChEBI" id="CHEBI:18420"/>
    </ligand>
</feature>
<dbReference type="EC" id="6.3.3.3" evidence="8"/>
<keyword evidence="1 8" id="KW-0963">Cytoplasm</keyword>
<keyword evidence="4 8" id="KW-0547">Nucleotide-binding</keyword>
<feature type="binding site" evidence="8">
    <location>
        <begin position="176"/>
        <end position="177"/>
    </location>
    <ligand>
        <name>ATP</name>
        <dbReference type="ChEBI" id="CHEBI:30616"/>
    </ligand>
</feature>
<dbReference type="GO" id="GO:0005524">
    <property type="term" value="F:ATP binding"/>
    <property type="evidence" value="ECO:0007669"/>
    <property type="project" value="UniProtKB-UniRule"/>
</dbReference>
<evidence type="ECO:0000256" key="1">
    <source>
        <dbReference type="ARBA" id="ARBA00022490"/>
    </source>
</evidence>
<dbReference type="PIRSF" id="PIRSF006755">
    <property type="entry name" value="DTB_synth"/>
    <property type="match status" value="1"/>
</dbReference>
<dbReference type="FunFam" id="3.40.50.300:FF:000292">
    <property type="entry name" value="ATP-dependent dethiobiotin synthetase BioD"/>
    <property type="match status" value="1"/>
</dbReference>
<reference evidence="9 10" key="1">
    <citation type="submission" date="2019-01" db="EMBL/GenBank/DDBJ databases">
        <title>Pseudolysobacter antarctica gen. nov., sp. nov., isolated from Fildes Peninsula, Antarctica.</title>
        <authorList>
            <person name="Wei Z."/>
            <person name="Peng F."/>
        </authorList>
    </citation>
    <scope>NUCLEOTIDE SEQUENCE [LARGE SCALE GENOMIC DNA]</scope>
    <source>
        <strain evidence="9 10">AQ6-296</strain>
    </source>
</reference>
<evidence type="ECO:0000313" key="10">
    <source>
        <dbReference type="Proteomes" id="UP000291562"/>
    </source>
</evidence>
<dbReference type="Proteomes" id="UP000291562">
    <property type="component" value="Chromosome"/>
</dbReference>
<dbReference type="OrthoDB" id="9802097at2"/>
<evidence type="ECO:0000313" key="9">
    <source>
        <dbReference type="EMBL" id="QBB72162.1"/>
    </source>
</evidence>
<protein>
    <recommendedName>
        <fullName evidence="8">ATP-dependent dethiobiotin synthetase BioD</fullName>
        <ecNumber evidence="8">6.3.3.3</ecNumber>
    </recommendedName>
    <alternativeName>
        <fullName evidence="8">DTB synthetase</fullName>
        <shortName evidence="8">DTBS</shortName>
    </alternativeName>
    <alternativeName>
        <fullName evidence="8">Dethiobiotin synthase</fullName>
    </alternativeName>
</protein>
<dbReference type="GO" id="GO:0005829">
    <property type="term" value="C:cytosol"/>
    <property type="evidence" value="ECO:0007669"/>
    <property type="project" value="TreeGrafter"/>
</dbReference>
<evidence type="ECO:0000256" key="5">
    <source>
        <dbReference type="ARBA" id="ARBA00022756"/>
    </source>
</evidence>
<dbReference type="PANTHER" id="PTHR43210">
    <property type="entry name" value="DETHIOBIOTIN SYNTHETASE"/>
    <property type="match status" value="1"/>
</dbReference>
<comment type="similarity">
    <text evidence="8">Belongs to the dethiobiotin synthetase family.</text>
</comment>
<evidence type="ECO:0000256" key="3">
    <source>
        <dbReference type="ARBA" id="ARBA00022723"/>
    </source>
</evidence>
<evidence type="ECO:0000256" key="6">
    <source>
        <dbReference type="ARBA" id="ARBA00022840"/>
    </source>
</evidence>
<name>A0A411HNX4_9GAMM</name>
<dbReference type="GO" id="GO:0042803">
    <property type="term" value="F:protein homodimerization activity"/>
    <property type="evidence" value="ECO:0007669"/>
    <property type="project" value="UniProtKB-ARBA"/>
</dbReference>
<comment type="function">
    <text evidence="8">Catalyzes a mechanistically unusual reaction, the ATP-dependent insertion of CO2 between the N7 and N8 nitrogen atoms of 7,8-diaminopelargonic acid (DAPA, also called 7,8-diammoniononanoate) to form a ureido ring.</text>
</comment>
<dbReference type="AlphaFoldDB" id="A0A411HNX4"/>
<comment type="pathway">
    <text evidence="8">Cofactor biosynthesis; biotin biosynthesis; biotin from 7,8-diaminononanoate: step 1/2.</text>
</comment>
<gene>
    <name evidence="8 9" type="primary">bioD</name>
    <name evidence="9" type="ORF">ELE36_18330</name>
</gene>
<evidence type="ECO:0000256" key="4">
    <source>
        <dbReference type="ARBA" id="ARBA00022741"/>
    </source>
</evidence>
<dbReference type="GO" id="GO:0009102">
    <property type="term" value="P:biotin biosynthetic process"/>
    <property type="evidence" value="ECO:0007669"/>
    <property type="project" value="UniProtKB-UniRule"/>
</dbReference>
<dbReference type="RefSeq" id="WP_129835865.1">
    <property type="nucleotide sequence ID" value="NZ_CP035704.1"/>
</dbReference>
<dbReference type="UniPathway" id="UPA00078">
    <property type="reaction ID" value="UER00161"/>
</dbReference>
<feature type="binding site" evidence="8">
    <location>
        <position position="55"/>
    </location>
    <ligand>
        <name>ATP</name>
        <dbReference type="ChEBI" id="CHEBI:30616"/>
    </ligand>
</feature>
<keyword evidence="5 8" id="KW-0093">Biotin biosynthesis</keyword>
<dbReference type="GO" id="GO:0004141">
    <property type="term" value="F:dethiobiotin synthase activity"/>
    <property type="evidence" value="ECO:0007669"/>
    <property type="project" value="UniProtKB-UniRule"/>
</dbReference>
<feature type="binding site" evidence="8">
    <location>
        <begin position="13"/>
        <end position="18"/>
    </location>
    <ligand>
        <name>ATP</name>
        <dbReference type="ChEBI" id="CHEBI:30616"/>
    </ligand>
</feature>
<dbReference type="GO" id="GO:0000287">
    <property type="term" value="F:magnesium ion binding"/>
    <property type="evidence" value="ECO:0007669"/>
    <property type="project" value="UniProtKB-UniRule"/>
</dbReference>
<comment type="subcellular location">
    <subcellularLocation>
        <location evidence="8">Cytoplasm</location>
    </subcellularLocation>
</comment>
<comment type="cofactor">
    <cofactor evidence="8">
        <name>Mg(2+)</name>
        <dbReference type="ChEBI" id="CHEBI:18420"/>
    </cofactor>
</comment>
<dbReference type="InterPro" id="IPR004472">
    <property type="entry name" value="DTB_synth_BioD"/>
</dbReference>
<dbReference type="EMBL" id="CP035704">
    <property type="protein sequence ID" value="QBB72162.1"/>
    <property type="molecule type" value="Genomic_DNA"/>
</dbReference>
<comment type="catalytic activity">
    <reaction evidence="8">
        <text>(7R,8S)-7,8-diammoniononanoate + CO2 + ATP = (4R,5S)-dethiobiotin + ADP + phosphate + 3 H(+)</text>
        <dbReference type="Rhea" id="RHEA:15805"/>
        <dbReference type="ChEBI" id="CHEBI:15378"/>
        <dbReference type="ChEBI" id="CHEBI:16526"/>
        <dbReference type="ChEBI" id="CHEBI:30616"/>
        <dbReference type="ChEBI" id="CHEBI:43474"/>
        <dbReference type="ChEBI" id="CHEBI:149469"/>
        <dbReference type="ChEBI" id="CHEBI:149473"/>
        <dbReference type="ChEBI" id="CHEBI:456216"/>
        <dbReference type="EC" id="6.3.3.3"/>
    </reaction>
</comment>
<keyword evidence="7 8" id="KW-0460">Magnesium</keyword>
<evidence type="ECO:0000256" key="8">
    <source>
        <dbReference type="HAMAP-Rule" id="MF_00336"/>
    </source>
</evidence>
<dbReference type="PANTHER" id="PTHR43210:SF5">
    <property type="entry name" value="DETHIOBIOTIN SYNTHETASE"/>
    <property type="match status" value="1"/>
</dbReference>
<comment type="caution">
    <text evidence="8">Lacks conserved residue(s) required for the propagation of feature annotation.</text>
</comment>
<sequence>MSCSVFITGTDTGIGKTTCSAALLVALRGSGLRAVGMKPVASGCRETALGLRNDDAELLLEHGEPGIDYALVNPYAFAAPIAPSIAAADAGTAIELDILRSAFATLARHNDVVVVEGVGGWAAPLSATLMQADLVRELRLPVILVVGLRLGCINHAVLSARAIVADGCELLGWIANTIDPQMLRIEENLAALKKLLPAPCLGRLPTQNPADPIALASELDDAVRTLA</sequence>
<dbReference type="KEGG" id="xbc:ELE36_18330"/>
<dbReference type="Gene3D" id="3.40.50.300">
    <property type="entry name" value="P-loop containing nucleotide triphosphate hydrolases"/>
    <property type="match status" value="1"/>
</dbReference>
<dbReference type="NCBIfam" id="TIGR00347">
    <property type="entry name" value="bioD"/>
    <property type="match status" value="1"/>
</dbReference>
<feature type="active site" evidence="8">
    <location>
        <position position="38"/>
    </location>
</feature>
<feature type="binding site" evidence="8">
    <location>
        <position position="17"/>
    </location>
    <ligand>
        <name>Mg(2+)</name>
        <dbReference type="ChEBI" id="CHEBI:18420"/>
    </ligand>
</feature>
<feature type="binding site" evidence="8">
    <location>
        <begin position="116"/>
        <end position="119"/>
    </location>
    <ligand>
        <name>ATP</name>
        <dbReference type="ChEBI" id="CHEBI:30616"/>
    </ligand>
</feature>
<feature type="binding site" evidence="8">
    <location>
        <position position="55"/>
    </location>
    <ligand>
        <name>Mg(2+)</name>
        <dbReference type="ChEBI" id="CHEBI:18420"/>
    </ligand>
</feature>
<feature type="binding site" evidence="8">
    <location>
        <position position="42"/>
    </location>
    <ligand>
        <name>substrate</name>
    </ligand>
</feature>
<keyword evidence="2 8" id="KW-0436">Ligase</keyword>
<organism evidence="9 10">
    <name type="scientific">Pseudolysobacter antarcticus</name>
    <dbReference type="NCBI Taxonomy" id="2511995"/>
    <lineage>
        <taxon>Bacteria</taxon>
        <taxon>Pseudomonadati</taxon>
        <taxon>Pseudomonadota</taxon>
        <taxon>Gammaproteobacteria</taxon>
        <taxon>Lysobacterales</taxon>
        <taxon>Rhodanobacteraceae</taxon>
        <taxon>Pseudolysobacter</taxon>
    </lineage>
</organism>